<dbReference type="AlphaFoldDB" id="A0A183CJA3"/>
<evidence type="ECO:0000313" key="3">
    <source>
        <dbReference type="WBParaSite" id="GPLIN_001295900"/>
    </source>
</evidence>
<keyword evidence="2" id="KW-1185">Reference proteome</keyword>
<dbReference type="Proteomes" id="UP000050741">
    <property type="component" value="Unassembled WGS sequence"/>
</dbReference>
<reference evidence="2" key="1">
    <citation type="submission" date="2014-05" db="EMBL/GenBank/DDBJ databases">
        <title>The genome and life-stage specific transcriptomes of Globodera pallida elucidate key aspects of plant parasitism by a cyst nematode.</title>
        <authorList>
            <person name="Cotton J.A."/>
            <person name="Lilley C.J."/>
            <person name="Jones L.M."/>
            <person name="Kikuchi T."/>
            <person name="Reid A.J."/>
            <person name="Thorpe P."/>
            <person name="Tsai I.J."/>
            <person name="Beasley H."/>
            <person name="Blok V."/>
            <person name="Cock P.J.A."/>
            <person name="Van den Akker S.E."/>
            <person name="Holroyd N."/>
            <person name="Hunt M."/>
            <person name="Mantelin S."/>
            <person name="Naghra H."/>
            <person name="Pain A."/>
            <person name="Palomares-Rius J.E."/>
            <person name="Zarowiecki M."/>
            <person name="Berriman M."/>
            <person name="Jones J.T."/>
            <person name="Urwin P.E."/>
        </authorList>
    </citation>
    <scope>NUCLEOTIDE SEQUENCE [LARGE SCALE GENOMIC DNA]</scope>
    <source>
        <strain evidence="2">Lindley</strain>
    </source>
</reference>
<accession>A0A183CJA3</accession>
<evidence type="ECO:0000256" key="1">
    <source>
        <dbReference type="SAM" id="MobiDB-lite"/>
    </source>
</evidence>
<reference evidence="3" key="2">
    <citation type="submission" date="2016-06" db="UniProtKB">
        <authorList>
            <consortium name="WormBaseParasite"/>
        </authorList>
    </citation>
    <scope>IDENTIFICATION</scope>
</reference>
<feature type="compositionally biased region" description="Low complexity" evidence="1">
    <location>
        <begin position="144"/>
        <end position="156"/>
    </location>
</feature>
<protein>
    <submittedName>
        <fullName evidence="3">C2H2-type domain-containing protein</fullName>
    </submittedName>
</protein>
<feature type="region of interest" description="Disordered" evidence="1">
    <location>
        <begin position="136"/>
        <end position="156"/>
    </location>
</feature>
<dbReference type="WBParaSite" id="GPLIN_001295900">
    <property type="protein sequence ID" value="GPLIN_001295900"/>
    <property type="gene ID" value="GPLIN_001295900"/>
</dbReference>
<sequence length="307" mass="32990">MGAVTAPVVSAAAGMSENALVADLHQQQVAAAAQQQQLVASSQQQQQQHQESTASTDVVPASVQAVQQQQLPIPSLAWPIFYPVMNIPFFDIPTYQRVNLAALPSAMHNGLDLPMNDIDTLRFFFNVGVQKVRSITAGNTHPPTSSSGTLATSSAGVTNSTRIVPSTLQSAAVGGIPSAITSAEPSVKAEIKTEPVVAGQQQNGGGRGKKFKTLSKVQCAECDEFLPDTDGSRLHHTNVKHLNLCLYMCPVCNKEFIFIYNGLRICIQHIKKHHPKALRSSKAHVSSADFPEKMATIRARAVELFSL</sequence>
<evidence type="ECO:0000313" key="2">
    <source>
        <dbReference type="Proteomes" id="UP000050741"/>
    </source>
</evidence>
<proteinExistence type="predicted"/>
<name>A0A183CJA3_GLOPA</name>
<organism evidence="2 3">
    <name type="scientific">Globodera pallida</name>
    <name type="common">Potato cyst nematode worm</name>
    <name type="synonym">Heterodera pallida</name>
    <dbReference type="NCBI Taxonomy" id="36090"/>
    <lineage>
        <taxon>Eukaryota</taxon>
        <taxon>Metazoa</taxon>
        <taxon>Ecdysozoa</taxon>
        <taxon>Nematoda</taxon>
        <taxon>Chromadorea</taxon>
        <taxon>Rhabditida</taxon>
        <taxon>Tylenchina</taxon>
        <taxon>Tylenchomorpha</taxon>
        <taxon>Tylenchoidea</taxon>
        <taxon>Heteroderidae</taxon>
        <taxon>Heteroderinae</taxon>
        <taxon>Globodera</taxon>
    </lineage>
</organism>